<dbReference type="CDD" id="cd03056">
    <property type="entry name" value="GST_N_4"/>
    <property type="match status" value="1"/>
</dbReference>
<dbReference type="Gene3D" id="3.40.30.10">
    <property type="entry name" value="Glutaredoxin"/>
    <property type="match status" value="1"/>
</dbReference>
<protein>
    <submittedName>
        <fullName evidence="2">Glutathione S-transferase, unnamed subgroup</fullName>
        <ecNumber evidence="2">2.5.1.18</ecNumber>
    </submittedName>
</protein>
<dbReference type="EMBL" id="CADCVM010000097">
    <property type="protein sequence ID" value="CAA9474973.1"/>
    <property type="molecule type" value="Genomic_DNA"/>
</dbReference>
<dbReference type="InterPro" id="IPR040079">
    <property type="entry name" value="Glutathione_S-Trfase"/>
</dbReference>
<dbReference type="PROSITE" id="PS50404">
    <property type="entry name" value="GST_NTER"/>
    <property type="match status" value="1"/>
</dbReference>
<dbReference type="PANTHER" id="PTHR44051">
    <property type="entry name" value="GLUTATHIONE S-TRANSFERASE-RELATED"/>
    <property type="match status" value="1"/>
</dbReference>
<organism evidence="2">
    <name type="scientific">uncultured Rubrobacteraceae bacterium</name>
    <dbReference type="NCBI Taxonomy" id="349277"/>
    <lineage>
        <taxon>Bacteria</taxon>
        <taxon>Bacillati</taxon>
        <taxon>Actinomycetota</taxon>
        <taxon>Rubrobacteria</taxon>
        <taxon>Rubrobacterales</taxon>
        <taxon>Rubrobacteraceae</taxon>
        <taxon>environmental samples</taxon>
    </lineage>
</organism>
<sequence>MILHDYLPSGNGYKVRLLLAQLGIPFRRIEYDTARGETRTPDFLTRINPNGRVPVLETDAGEFLAESDAILYYLADGTPFLPGGRMGRARVLQWMFFDKNLQFSQNTRAQVPCPSDRGGP</sequence>
<evidence type="ECO:0000313" key="2">
    <source>
        <dbReference type="EMBL" id="CAA9474973.1"/>
    </source>
</evidence>
<dbReference type="GO" id="GO:0004364">
    <property type="term" value="F:glutathione transferase activity"/>
    <property type="evidence" value="ECO:0007669"/>
    <property type="project" value="UniProtKB-EC"/>
</dbReference>
<dbReference type="PANTHER" id="PTHR44051:SF2">
    <property type="entry name" value="HYPOTHETICAL GLUTATHIONE S-TRANSFERASE LIKE PROTEIN"/>
    <property type="match status" value="1"/>
</dbReference>
<gene>
    <name evidence="2" type="ORF">AVDCRST_MAG05-858</name>
</gene>
<name>A0A6J4RKE4_9ACTN</name>
<dbReference type="AlphaFoldDB" id="A0A6J4RKE4"/>
<dbReference type="InterPro" id="IPR036249">
    <property type="entry name" value="Thioredoxin-like_sf"/>
</dbReference>
<keyword evidence="2" id="KW-0808">Transferase</keyword>
<dbReference type="EC" id="2.5.1.18" evidence="2"/>
<dbReference type="Gene3D" id="1.20.1050.10">
    <property type="match status" value="1"/>
</dbReference>
<dbReference type="Pfam" id="PF02798">
    <property type="entry name" value="GST_N"/>
    <property type="match status" value="1"/>
</dbReference>
<feature type="domain" description="GST N-terminal" evidence="1">
    <location>
        <begin position="1"/>
        <end position="82"/>
    </location>
</feature>
<reference evidence="2" key="1">
    <citation type="submission" date="2020-02" db="EMBL/GenBank/DDBJ databases">
        <authorList>
            <person name="Meier V. D."/>
        </authorList>
    </citation>
    <scope>NUCLEOTIDE SEQUENCE</scope>
    <source>
        <strain evidence="2">AVDCRST_MAG05</strain>
    </source>
</reference>
<evidence type="ECO:0000259" key="1">
    <source>
        <dbReference type="PROSITE" id="PS50404"/>
    </source>
</evidence>
<dbReference type="SFLD" id="SFLDS00019">
    <property type="entry name" value="Glutathione_Transferase_(cytos"/>
    <property type="match status" value="1"/>
</dbReference>
<dbReference type="SUPFAM" id="SSF52833">
    <property type="entry name" value="Thioredoxin-like"/>
    <property type="match status" value="1"/>
</dbReference>
<dbReference type="InterPro" id="IPR004045">
    <property type="entry name" value="Glutathione_S-Trfase_N"/>
</dbReference>
<accession>A0A6J4RKE4</accession>
<proteinExistence type="predicted"/>